<dbReference type="PANTHER" id="PTHR11255:SF29">
    <property type="entry name" value="DIACYLGLYCEROL KINASE"/>
    <property type="match status" value="1"/>
</dbReference>
<dbReference type="SMART" id="SM00045">
    <property type="entry name" value="DAGKa"/>
    <property type="match status" value="1"/>
</dbReference>
<feature type="compositionally biased region" description="Polar residues" evidence="12">
    <location>
        <begin position="485"/>
        <end position="497"/>
    </location>
</feature>
<comment type="function">
    <text evidence="10">Phosphorylates the second messenger diacylglycerol (DAG) to generate phosphatidic acid (PA), another important signaling molecule. PA is required for plant development and responses to abiotic stress and pathogen attack. May be involved in the accumulation of PA during cold stress.</text>
</comment>
<dbReference type="Pfam" id="PF00609">
    <property type="entry name" value="DAGK_acc"/>
    <property type="match status" value="1"/>
</dbReference>
<dbReference type="InterPro" id="IPR037607">
    <property type="entry name" value="DGK"/>
</dbReference>
<keyword evidence="8 11" id="KW-0067">ATP-binding</keyword>
<comment type="subunit">
    <text evidence="3">Monomer.</text>
</comment>
<evidence type="ECO:0000313" key="14">
    <source>
        <dbReference type="EMBL" id="PPR87222.1"/>
    </source>
</evidence>
<evidence type="ECO:0000259" key="13">
    <source>
        <dbReference type="PROSITE" id="PS50146"/>
    </source>
</evidence>
<evidence type="ECO:0000256" key="9">
    <source>
        <dbReference type="ARBA" id="ARBA00023016"/>
    </source>
</evidence>
<dbReference type="Proteomes" id="UP000239757">
    <property type="component" value="Unassembled WGS sequence"/>
</dbReference>
<keyword evidence="7" id="KW-0611">Plant defense</keyword>
<feature type="region of interest" description="Disordered" evidence="12">
    <location>
        <begin position="484"/>
        <end position="517"/>
    </location>
</feature>
<feature type="compositionally biased region" description="Acidic residues" evidence="12">
    <location>
        <begin position="498"/>
        <end position="509"/>
    </location>
</feature>
<evidence type="ECO:0000313" key="15">
    <source>
        <dbReference type="Proteomes" id="UP000239757"/>
    </source>
</evidence>
<evidence type="ECO:0000256" key="4">
    <source>
        <dbReference type="ARBA" id="ARBA00022679"/>
    </source>
</evidence>
<dbReference type="EMBL" id="KZ668670">
    <property type="protein sequence ID" value="PPR87222.1"/>
    <property type="molecule type" value="Genomic_DNA"/>
</dbReference>
<gene>
    <name evidence="14" type="ORF">GOBAR_AA33469</name>
</gene>
<dbReference type="PROSITE" id="PS50146">
    <property type="entry name" value="DAGK"/>
    <property type="match status" value="1"/>
</dbReference>
<dbReference type="GO" id="GO:0006952">
    <property type="term" value="P:defense response"/>
    <property type="evidence" value="ECO:0007669"/>
    <property type="project" value="UniProtKB-KW"/>
</dbReference>
<comment type="similarity">
    <text evidence="2 11">Belongs to the eukaryotic diacylglycerol kinase family.</text>
</comment>
<organism evidence="14 15">
    <name type="scientific">Gossypium barbadense</name>
    <name type="common">Sea Island cotton</name>
    <name type="synonym">Hibiscus barbadensis</name>
    <dbReference type="NCBI Taxonomy" id="3634"/>
    <lineage>
        <taxon>Eukaryota</taxon>
        <taxon>Viridiplantae</taxon>
        <taxon>Streptophyta</taxon>
        <taxon>Embryophyta</taxon>
        <taxon>Tracheophyta</taxon>
        <taxon>Spermatophyta</taxon>
        <taxon>Magnoliopsida</taxon>
        <taxon>eudicotyledons</taxon>
        <taxon>Gunneridae</taxon>
        <taxon>Pentapetalae</taxon>
        <taxon>rosids</taxon>
        <taxon>malvids</taxon>
        <taxon>Malvales</taxon>
        <taxon>Malvaceae</taxon>
        <taxon>Malvoideae</taxon>
        <taxon>Gossypium</taxon>
    </lineage>
</organism>
<dbReference type="GO" id="GO:0004143">
    <property type="term" value="F:ATP-dependent diacylglycerol kinase activity"/>
    <property type="evidence" value="ECO:0007669"/>
    <property type="project" value="UniProtKB-EC"/>
</dbReference>
<dbReference type="SUPFAM" id="SSF111331">
    <property type="entry name" value="NAD kinase/diacylglycerol kinase-like"/>
    <property type="match status" value="1"/>
</dbReference>
<dbReference type="InterPro" id="IPR017438">
    <property type="entry name" value="ATP-NAD_kinase_N"/>
</dbReference>
<dbReference type="GO" id="GO:0005524">
    <property type="term" value="F:ATP binding"/>
    <property type="evidence" value="ECO:0007669"/>
    <property type="project" value="UniProtKB-KW"/>
</dbReference>
<dbReference type="AlphaFoldDB" id="A0A2P5W810"/>
<dbReference type="SMART" id="SM00046">
    <property type="entry name" value="DAGKc"/>
    <property type="match status" value="1"/>
</dbReference>
<dbReference type="GO" id="GO:0016020">
    <property type="term" value="C:membrane"/>
    <property type="evidence" value="ECO:0007669"/>
    <property type="project" value="TreeGrafter"/>
</dbReference>
<evidence type="ECO:0000256" key="10">
    <source>
        <dbReference type="ARBA" id="ARBA00060336"/>
    </source>
</evidence>
<dbReference type="OrthoDB" id="242257at2759"/>
<proteinExistence type="inferred from homology"/>
<dbReference type="Gene3D" id="3.40.50.10330">
    <property type="entry name" value="Probable inorganic polyphosphate/atp-NAD kinase, domain 1"/>
    <property type="match status" value="1"/>
</dbReference>
<evidence type="ECO:0000256" key="3">
    <source>
        <dbReference type="ARBA" id="ARBA00011245"/>
    </source>
</evidence>
<evidence type="ECO:0000256" key="1">
    <source>
        <dbReference type="ARBA" id="ARBA00001383"/>
    </source>
</evidence>
<dbReference type="FunFam" id="3.40.50.10330:FF:000016">
    <property type="entry name" value="Diacylglycerol kinase"/>
    <property type="match status" value="1"/>
</dbReference>
<name>A0A2P5W810_GOSBA</name>
<keyword evidence="6 11" id="KW-0418">Kinase</keyword>
<dbReference type="Gene3D" id="2.60.200.40">
    <property type="match status" value="1"/>
</dbReference>
<dbReference type="EC" id="2.7.1.107" evidence="11"/>
<dbReference type="PANTHER" id="PTHR11255">
    <property type="entry name" value="DIACYLGLYCEROL KINASE"/>
    <property type="match status" value="1"/>
</dbReference>
<evidence type="ECO:0000256" key="12">
    <source>
        <dbReference type="SAM" id="MobiDB-lite"/>
    </source>
</evidence>
<keyword evidence="9" id="KW-0346">Stress response</keyword>
<protein>
    <recommendedName>
        <fullName evidence="11">Diacylglycerol kinase</fullName>
        <shortName evidence="11">DAG kinase</shortName>
        <ecNumber evidence="11">2.7.1.107</ecNumber>
    </recommendedName>
</protein>
<dbReference type="FunFam" id="2.60.200.40:FF:000007">
    <property type="entry name" value="diacylglycerol kinase"/>
    <property type="match status" value="1"/>
</dbReference>
<dbReference type="InterPro" id="IPR001206">
    <property type="entry name" value="Diacylglycerol_kinase_cat_dom"/>
</dbReference>
<evidence type="ECO:0000256" key="6">
    <source>
        <dbReference type="ARBA" id="ARBA00022777"/>
    </source>
</evidence>
<evidence type="ECO:0000256" key="8">
    <source>
        <dbReference type="ARBA" id="ARBA00022840"/>
    </source>
</evidence>
<sequence length="533" mass="59358">MALIRNLSFFPGKGLVELSLESQLMARDIRSFFSRSWDTMMGDSMLNHILSEYYIPNYILVPESEAKKPPCVPSCPVLVFINSKSGGQLGGNLLSTYRSVLNTNQVFDLGETKPDKVLHQIYATLGSLKQRGDGFASAIESSLRIIVAGGDGTAGWLLGVISDLKLPHPPPVATVPLGTGNNLPFSFGWGKKNPGTDRQSVFSFLEQVKNATEMKIDSWHIIMQMRAPKEGSCDPIGPLELPHSLHAFHRISQTDKLGMRDLWKDGYHSFRGGFWNYFSMGMDAQVSYAFHSERKLHPEKFRNQLINQGTYIKLGCTQGWMFGSLFRPSPTNIAQIAKVKVMRKQGQWEDLKIPRSIGSIVCLNLPSFSGGFNPWGTPYRKKFLDRGLTPPFVDDGLIEIVGFRNVLHGLVLLAPNGHGTRLAQANAVRFEFKKGAANHTFMRIDGEPWKQPLPADDETVVVEISHFGQVCMLATPLCRSRSMHDPSSPTACYNEDNNSSDEGDSPDDLEEKRKFGAADSFKFPDEFDISYLS</sequence>
<feature type="domain" description="DAGKc" evidence="13">
    <location>
        <begin position="72"/>
        <end position="225"/>
    </location>
</feature>
<dbReference type="Pfam" id="PF00781">
    <property type="entry name" value="DAGK_cat"/>
    <property type="match status" value="1"/>
</dbReference>
<evidence type="ECO:0000256" key="2">
    <source>
        <dbReference type="ARBA" id="ARBA00009280"/>
    </source>
</evidence>
<dbReference type="InterPro" id="IPR016064">
    <property type="entry name" value="NAD/diacylglycerol_kinase_sf"/>
</dbReference>
<evidence type="ECO:0000256" key="7">
    <source>
        <dbReference type="ARBA" id="ARBA00022821"/>
    </source>
</evidence>
<evidence type="ECO:0000256" key="11">
    <source>
        <dbReference type="RuleBase" id="RU361128"/>
    </source>
</evidence>
<keyword evidence="4 11" id="KW-0808">Transferase</keyword>
<comment type="catalytic activity">
    <reaction evidence="1 11">
        <text>a 1,2-diacyl-sn-glycerol + ATP = a 1,2-diacyl-sn-glycero-3-phosphate + ADP + H(+)</text>
        <dbReference type="Rhea" id="RHEA:10272"/>
        <dbReference type="ChEBI" id="CHEBI:15378"/>
        <dbReference type="ChEBI" id="CHEBI:17815"/>
        <dbReference type="ChEBI" id="CHEBI:30616"/>
        <dbReference type="ChEBI" id="CHEBI:58608"/>
        <dbReference type="ChEBI" id="CHEBI:456216"/>
        <dbReference type="EC" id="2.7.1.107"/>
    </reaction>
</comment>
<dbReference type="GO" id="GO:0007200">
    <property type="term" value="P:phospholipase C-activating G protein-coupled receptor signaling pathway"/>
    <property type="evidence" value="ECO:0007669"/>
    <property type="project" value="InterPro"/>
</dbReference>
<dbReference type="InterPro" id="IPR000756">
    <property type="entry name" value="Diacylglycerol_kin_accessory"/>
</dbReference>
<evidence type="ECO:0000256" key="5">
    <source>
        <dbReference type="ARBA" id="ARBA00022741"/>
    </source>
</evidence>
<keyword evidence="5 11" id="KW-0547">Nucleotide-binding</keyword>
<accession>A0A2P5W810</accession>
<reference evidence="14 15" key="1">
    <citation type="submission" date="2015-01" db="EMBL/GenBank/DDBJ databases">
        <title>Genome of allotetraploid Gossypium barbadense reveals genomic plasticity and fiber elongation in cotton evolution.</title>
        <authorList>
            <person name="Chen X."/>
            <person name="Liu X."/>
            <person name="Zhao B."/>
            <person name="Zheng H."/>
            <person name="Hu Y."/>
            <person name="Lu G."/>
            <person name="Yang C."/>
            <person name="Chen J."/>
            <person name="Shan C."/>
            <person name="Zhang L."/>
            <person name="Zhou Y."/>
            <person name="Wang L."/>
            <person name="Guo W."/>
            <person name="Bai Y."/>
            <person name="Ruan J."/>
            <person name="Shangguan X."/>
            <person name="Mao Y."/>
            <person name="Jiang J."/>
            <person name="Zhu Y."/>
            <person name="Lei J."/>
            <person name="Kang H."/>
            <person name="Chen S."/>
            <person name="He X."/>
            <person name="Wang R."/>
            <person name="Wang Y."/>
            <person name="Chen J."/>
            <person name="Wang L."/>
            <person name="Yu S."/>
            <person name="Wang B."/>
            <person name="Wei J."/>
            <person name="Song S."/>
            <person name="Lu X."/>
            <person name="Gao Z."/>
            <person name="Gu W."/>
            <person name="Deng X."/>
            <person name="Ma D."/>
            <person name="Wang S."/>
            <person name="Liang W."/>
            <person name="Fang L."/>
            <person name="Cai C."/>
            <person name="Zhu X."/>
            <person name="Zhou B."/>
            <person name="Zhang Y."/>
            <person name="Chen Z."/>
            <person name="Xu S."/>
            <person name="Zhu R."/>
            <person name="Wang S."/>
            <person name="Zhang T."/>
            <person name="Zhao G."/>
        </authorList>
    </citation>
    <scope>NUCLEOTIDE SEQUENCE [LARGE SCALE GENOMIC DNA]</scope>
    <source>
        <strain evidence="15">cv. Xinhai21</strain>
        <tissue evidence="14">Leaf</tissue>
    </source>
</reference>